<keyword evidence="3" id="KW-0442">Lipid degradation</keyword>
<protein>
    <submittedName>
        <fullName evidence="10">3-hydroxyacyl-CoA dehydrogenase</fullName>
    </submittedName>
</protein>
<comment type="pathway">
    <text evidence="1">Lipid metabolism; fatty acid beta-oxidation.</text>
</comment>
<gene>
    <name evidence="10" type="ORF">DIT68_10880</name>
</gene>
<keyword evidence="2" id="KW-0276">Fatty acid metabolism</keyword>
<dbReference type="PANTHER" id="PTHR48075">
    <property type="entry name" value="3-HYDROXYACYL-COA DEHYDROGENASE FAMILY PROTEIN"/>
    <property type="match status" value="1"/>
</dbReference>
<comment type="caution">
    <text evidence="10">The sequence shown here is derived from an EMBL/GenBank/DDBJ whole genome shotgun (WGS) entry which is preliminary data.</text>
</comment>
<dbReference type="Gene3D" id="3.40.50.720">
    <property type="entry name" value="NAD(P)-binding Rossmann-like Domain"/>
    <property type="match status" value="1"/>
</dbReference>
<reference evidence="10 11" key="2">
    <citation type="submission" date="2018-05" db="EMBL/GenBank/DDBJ databases">
        <authorList>
            <person name="Lanie J.A."/>
            <person name="Ng W.-L."/>
            <person name="Kazmierczak K.M."/>
            <person name="Andrzejewski T.M."/>
            <person name="Davidsen T.M."/>
            <person name="Wayne K.J."/>
            <person name="Tettelin H."/>
            <person name="Glass J.I."/>
            <person name="Rusch D."/>
            <person name="Podicherti R."/>
            <person name="Tsui H.-C.T."/>
            <person name="Winkler M.E."/>
        </authorList>
    </citation>
    <scope>NUCLEOTIDE SEQUENCE [LARGE SCALE GENOMIC DNA]</scope>
    <source>
        <strain evidence="10 11">C305</strain>
    </source>
</reference>
<dbReference type="AlphaFoldDB" id="A0A2U2XBG7"/>
<evidence type="ECO:0000256" key="1">
    <source>
        <dbReference type="ARBA" id="ARBA00005005"/>
    </source>
</evidence>
<keyword evidence="4" id="KW-0560">Oxidoreductase</keyword>
<dbReference type="GO" id="GO:0070403">
    <property type="term" value="F:NAD+ binding"/>
    <property type="evidence" value="ECO:0007669"/>
    <property type="project" value="InterPro"/>
</dbReference>
<keyword evidence="6" id="KW-0443">Lipid metabolism</keyword>
<evidence type="ECO:0000256" key="5">
    <source>
        <dbReference type="ARBA" id="ARBA00023027"/>
    </source>
</evidence>
<dbReference type="RefSeq" id="WP_109359834.1">
    <property type="nucleotide sequence ID" value="NZ_QFRJ01000008.1"/>
</dbReference>
<dbReference type="SUPFAM" id="SSF52096">
    <property type="entry name" value="ClpP/crotonase"/>
    <property type="match status" value="1"/>
</dbReference>
<dbReference type="GO" id="GO:0006635">
    <property type="term" value="P:fatty acid beta-oxidation"/>
    <property type="evidence" value="ECO:0007669"/>
    <property type="project" value="UniProtKB-UniPathway"/>
</dbReference>
<evidence type="ECO:0000259" key="9">
    <source>
        <dbReference type="Pfam" id="PF02737"/>
    </source>
</evidence>
<dbReference type="InterPro" id="IPR006176">
    <property type="entry name" value="3-OHacyl-CoA_DH_NAD-bd"/>
</dbReference>
<evidence type="ECO:0000313" key="10">
    <source>
        <dbReference type="EMBL" id="PWH85132.1"/>
    </source>
</evidence>
<dbReference type="SUPFAM" id="SSF48179">
    <property type="entry name" value="6-phosphogluconate dehydrogenase C-terminal domain-like"/>
    <property type="match status" value="2"/>
</dbReference>
<sequence>MERKINKVAVLGSGVMGSQIACHFANIGVEVLLLDIVPRELDEKEEKKGLKLSDKVVRNRIVDSALVAALKMKPSPIYKKEFASRITTGNMEDDMKKISEADWIIEVVIERLDIKKTVFDNVEKHRKPGTLITSNTSGIPINMMLDGRSEDFKKHFCGTHFFNPPRYLQLLEIIPTKETDQEIVDFFMEYGSQYLGKKTVLAKDTPAFIANRIGVYSIMSLFHSVKELGLTVEEIDKLTGTVLGRQKSATFRTADVVGLDTLVLVANGVKDNCPDDEENKLFELPEFISKMVDSKWLGSKTGQGFYKKTKDENGKTEILSLDLETLEYKSQKRVKFPTLDMAKPIDDLEKRTAMLIQGQDKAAEFYKMMFGGLFAYATNRVPEIAEDLFKIDDAIKAGFGWALGPFESWDILGFEKGLELIEKQGKKAAQWILDMKESGATSFYKKENGQKLYYDLTSKEYKVIPGTEDLVLLDALRDDNTVWKNTDTTIVDLGDGILNLEFHTKMNTIGSGVIAGIQKAIDLAETKYKGLVISNTGQNFSAGANVGMIFMMAAEQDFDELNFAVKTFQDTMMRVRYSNTPVIVAPHNMAIGGGCELSMHADKVVAHAETYIGLVEFGVGLIPGGGGSKEFAKRFSDDLKSGDIRINRLRDRFLTIGQAKVATSAYEGFDLGYLREGTDEVIVSRERQLTRAKAACLELSNKGYSAPLREKNITISGQEGLGIVYVGANSMMSGNYMSEHDKVISEKLGYVLCGGDISERVQVSEQYLLDLERKAFLELCAERKTLERLESMVKKGKVLRN</sequence>
<dbReference type="Pfam" id="PF00378">
    <property type="entry name" value="ECH_1"/>
    <property type="match status" value="1"/>
</dbReference>
<keyword evidence="11" id="KW-1185">Reference proteome</keyword>
<dbReference type="InterPro" id="IPR029045">
    <property type="entry name" value="ClpP/crotonase-like_dom_sf"/>
</dbReference>
<feature type="domain" description="3-hydroxyacyl-CoA dehydrogenase NAD binding" evidence="9">
    <location>
        <begin position="7"/>
        <end position="205"/>
    </location>
</feature>
<accession>A0A2U2XBG7</accession>
<dbReference type="InterPro" id="IPR001753">
    <property type="entry name" value="Enoyl-CoA_hydra/iso"/>
</dbReference>
<dbReference type="UniPathway" id="UPA00659"/>
<dbReference type="GO" id="GO:0003857">
    <property type="term" value="F:(3S)-3-hydroxyacyl-CoA dehydrogenase (NAD+) activity"/>
    <property type="evidence" value="ECO:0007669"/>
    <property type="project" value="UniProtKB-EC"/>
</dbReference>
<dbReference type="Pfam" id="PF02737">
    <property type="entry name" value="3HCDH_N"/>
    <property type="match status" value="1"/>
</dbReference>
<evidence type="ECO:0000256" key="4">
    <source>
        <dbReference type="ARBA" id="ARBA00023002"/>
    </source>
</evidence>
<evidence type="ECO:0000259" key="8">
    <source>
        <dbReference type="Pfam" id="PF00725"/>
    </source>
</evidence>
<evidence type="ECO:0000256" key="7">
    <source>
        <dbReference type="ARBA" id="ARBA00049556"/>
    </source>
</evidence>
<dbReference type="Pfam" id="PF00725">
    <property type="entry name" value="3HCDH"/>
    <property type="match status" value="1"/>
</dbReference>
<evidence type="ECO:0000256" key="2">
    <source>
        <dbReference type="ARBA" id="ARBA00022832"/>
    </source>
</evidence>
<dbReference type="OrthoDB" id="9771883at2"/>
<dbReference type="InterPro" id="IPR036291">
    <property type="entry name" value="NAD(P)-bd_dom_sf"/>
</dbReference>
<name>A0A2U2XBG7_9FLAO</name>
<evidence type="ECO:0000256" key="3">
    <source>
        <dbReference type="ARBA" id="ARBA00022963"/>
    </source>
</evidence>
<dbReference type="InterPro" id="IPR008927">
    <property type="entry name" value="6-PGluconate_DH-like_C_sf"/>
</dbReference>
<dbReference type="PANTHER" id="PTHR48075:SF7">
    <property type="entry name" value="3-HYDROXYACYL-COA DEHYDROGENASE-RELATED"/>
    <property type="match status" value="1"/>
</dbReference>
<dbReference type="InterPro" id="IPR006108">
    <property type="entry name" value="3HC_DH_C"/>
</dbReference>
<feature type="domain" description="3-hydroxyacyl-CoA dehydrogenase C-terminal" evidence="8">
    <location>
        <begin position="208"/>
        <end position="307"/>
    </location>
</feature>
<dbReference type="Proteomes" id="UP000245370">
    <property type="component" value="Unassembled WGS sequence"/>
</dbReference>
<dbReference type="EMBL" id="QFRJ01000008">
    <property type="protein sequence ID" value="PWH85132.1"/>
    <property type="molecule type" value="Genomic_DNA"/>
</dbReference>
<dbReference type="Gene3D" id="1.10.1040.50">
    <property type="match status" value="1"/>
</dbReference>
<evidence type="ECO:0000256" key="6">
    <source>
        <dbReference type="ARBA" id="ARBA00023098"/>
    </source>
</evidence>
<dbReference type="Gene3D" id="3.90.226.10">
    <property type="entry name" value="2-enoyl-CoA Hydratase, Chain A, domain 1"/>
    <property type="match status" value="1"/>
</dbReference>
<reference evidence="10 11" key="1">
    <citation type="submission" date="2018-05" db="EMBL/GenBank/DDBJ databases">
        <title>Brumimicrobium oceani sp. nov., isolated from coastal sediment.</title>
        <authorList>
            <person name="Kou Y."/>
        </authorList>
    </citation>
    <scope>NUCLEOTIDE SEQUENCE [LARGE SCALE GENOMIC DNA]</scope>
    <source>
        <strain evidence="10 11">C305</strain>
    </source>
</reference>
<comment type="catalytic activity">
    <reaction evidence="7">
        <text>a (3S)-3-hydroxyacyl-CoA + NAD(+) = a 3-oxoacyl-CoA + NADH + H(+)</text>
        <dbReference type="Rhea" id="RHEA:22432"/>
        <dbReference type="ChEBI" id="CHEBI:15378"/>
        <dbReference type="ChEBI" id="CHEBI:57318"/>
        <dbReference type="ChEBI" id="CHEBI:57540"/>
        <dbReference type="ChEBI" id="CHEBI:57945"/>
        <dbReference type="ChEBI" id="CHEBI:90726"/>
        <dbReference type="EC" id="1.1.1.35"/>
    </reaction>
</comment>
<proteinExistence type="predicted"/>
<organism evidence="10 11">
    <name type="scientific">Brumimicrobium oceani</name>
    <dbReference type="NCBI Taxonomy" id="2100725"/>
    <lineage>
        <taxon>Bacteria</taxon>
        <taxon>Pseudomonadati</taxon>
        <taxon>Bacteroidota</taxon>
        <taxon>Flavobacteriia</taxon>
        <taxon>Flavobacteriales</taxon>
        <taxon>Crocinitomicaceae</taxon>
        <taxon>Brumimicrobium</taxon>
    </lineage>
</organism>
<keyword evidence="5" id="KW-0520">NAD</keyword>
<evidence type="ECO:0000313" key="11">
    <source>
        <dbReference type="Proteomes" id="UP000245370"/>
    </source>
</evidence>
<dbReference type="SUPFAM" id="SSF51735">
    <property type="entry name" value="NAD(P)-binding Rossmann-fold domains"/>
    <property type="match status" value="1"/>
</dbReference>
<dbReference type="CDD" id="cd06558">
    <property type="entry name" value="crotonase-like"/>
    <property type="match status" value="1"/>
</dbReference>